<organism evidence="3 4">
    <name type="scientific">Euplotes crassus</name>
    <dbReference type="NCBI Taxonomy" id="5936"/>
    <lineage>
        <taxon>Eukaryota</taxon>
        <taxon>Sar</taxon>
        <taxon>Alveolata</taxon>
        <taxon>Ciliophora</taxon>
        <taxon>Intramacronucleata</taxon>
        <taxon>Spirotrichea</taxon>
        <taxon>Hypotrichia</taxon>
        <taxon>Euplotida</taxon>
        <taxon>Euplotidae</taxon>
        <taxon>Moneuplotes</taxon>
    </lineage>
</organism>
<dbReference type="GO" id="GO:0061512">
    <property type="term" value="P:protein localization to cilium"/>
    <property type="evidence" value="ECO:0007669"/>
    <property type="project" value="TreeGrafter"/>
</dbReference>
<dbReference type="Pfam" id="PF23304">
    <property type="entry name" value="GAE_BBS1"/>
    <property type="match status" value="1"/>
</dbReference>
<reference evidence="3" key="1">
    <citation type="submission" date="2023-07" db="EMBL/GenBank/DDBJ databases">
        <authorList>
            <consortium name="AG Swart"/>
            <person name="Singh M."/>
            <person name="Singh A."/>
            <person name="Seah K."/>
            <person name="Emmerich C."/>
        </authorList>
    </citation>
    <scope>NUCLEOTIDE SEQUENCE</scope>
    <source>
        <strain evidence="3">DP1</strain>
    </source>
</reference>
<dbReference type="Proteomes" id="UP001295684">
    <property type="component" value="Unassembled WGS sequence"/>
</dbReference>
<dbReference type="PANTHER" id="PTHR20870:SF0">
    <property type="entry name" value="BARDET-BIEDL SYNDROME 1 PROTEIN"/>
    <property type="match status" value="1"/>
</dbReference>
<sequence length="402" mass="45384">MDRAGKPLFQSNYLTCMKTMNKNKEDVKSVSHLIVCNENRELIIMEQSGIKIKKSIKLPSVGVFIETYGLYDIDGKIFIACRDGKIYVVKNGLLSNQVYDIESKPVGMVYIDKSIVVASMNNVVSSYYGKGKKNYSIYMPCTITNIEKMIMKRTKSVNAALVALSNGEIRMFNNKFLITTIKTDDVIMGMRFGVFGREEGSLVINFKHGGLSVKMLQRQANLSVSNHKPGPSIKQDIPLKIKLFVELTQRERDHSVDMHRLFQKDLCKLRLKTAQSYISLLNEGHAPMSYAQGSKLRLNATTEGIGPIFKIKLELQNLSKKSMVGTRVMLSYATDIYKVISKGFHKPMTLLPQINYNQEILVENIDENGAADLIRVFIYNHESSMPLITANLNMPLSEVDLE</sequence>
<protein>
    <recommendedName>
        <fullName evidence="5">Bardet-Biedl syndrome 1 N-terminal domain-containing protein</fullName>
    </recommendedName>
</protein>
<evidence type="ECO:0008006" key="5">
    <source>
        <dbReference type="Google" id="ProtNLM"/>
    </source>
</evidence>
<evidence type="ECO:0000313" key="4">
    <source>
        <dbReference type="Proteomes" id="UP001295684"/>
    </source>
</evidence>
<evidence type="ECO:0000313" key="3">
    <source>
        <dbReference type="EMBL" id="CAI2363658.1"/>
    </source>
</evidence>
<evidence type="ECO:0000259" key="2">
    <source>
        <dbReference type="Pfam" id="PF23304"/>
    </source>
</evidence>
<dbReference type="InterPro" id="IPR028784">
    <property type="entry name" value="BBS1"/>
</dbReference>
<name>A0AAD1X5C7_EUPCR</name>
<dbReference type="GO" id="GO:1905515">
    <property type="term" value="P:non-motile cilium assembly"/>
    <property type="evidence" value="ECO:0007669"/>
    <property type="project" value="InterPro"/>
</dbReference>
<dbReference type="GO" id="GO:0005815">
    <property type="term" value="C:microtubule organizing center"/>
    <property type="evidence" value="ECO:0007669"/>
    <property type="project" value="TreeGrafter"/>
</dbReference>
<dbReference type="InterPro" id="IPR032728">
    <property type="entry name" value="BBS1_N"/>
</dbReference>
<dbReference type="Pfam" id="PF14779">
    <property type="entry name" value="BBS1"/>
    <property type="match status" value="1"/>
</dbReference>
<dbReference type="PANTHER" id="PTHR20870">
    <property type="entry name" value="BARDET-BIEDL SYNDROME 1 PROTEIN"/>
    <property type="match status" value="1"/>
</dbReference>
<feature type="domain" description="Bardet-Biedl syndrome 1 N-terminal" evidence="1">
    <location>
        <begin position="5"/>
        <end position="90"/>
    </location>
</feature>
<gene>
    <name evidence="3" type="ORF">ECRASSUSDP1_LOCUS4994</name>
</gene>
<dbReference type="GO" id="GO:0005930">
    <property type="term" value="C:axoneme"/>
    <property type="evidence" value="ECO:0007669"/>
    <property type="project" value="TreeGrafter"/>
</dbReference>
<proteinExistence type="predicted"/>
<dbReference type="GO" id="GO:0005119">
    <property type="term" value="F:smoothened binding"/>
    <property type="evidence" value="ECO:0007669"/>
    <property type="project" value="TreeGrafter"/>
</dbReference>
<evidence type="ECO:0000259" key="1">
    <source>
        <dbReference type="Pfam" id="PF14779"/>
    </source>
</evidence>
<dbReference type="AlphaFoldDB" id="A0AAD1X5C7"/>
<dbReference type="EMBL" id="CAMPGE010004808">
    <property type="protein sequence ID" value="CAI2363658.1"/>
    <property type="molecule type" value="Genomic_DNA"/>
</dbReference>
<dbReference type="GO" id="GO:0005113">
    <property type="term" value="F:patched binding"/>
    <property type="evidence" value="ECO:0007669"/>
    <property type="project" value="TreeGrafter"/>
</dbReference>
<dbReference type="InterPro" id="IPR056419">
    <property type="entry name" value="GAE_BBS1"/>
</dbReference>
<comment type="caution">
    <text evidence="3">The sequence shown here is derived from an EMBL/GenBank/DDBJ whole genome shotgun (WGS) entry which is preliminary data.</text>
</comment>
<dbReference type="GO" id="GO:0034464">
    <property type="term" value="C:BBSome"/>
    <property type="evidence" value="ECO:0007669"/>
    <property type="project" value="InterPro"/>
</dbReference>
<keyword evidence="4" id="KW-1185">Reference proteome</keyword>
<feature type="domain" description="Bardet-Biedl syndrome 1 protein GAE" evidence="2">
    <location>
        <begin position="296"/>
        <end position="398"/>
    </location>
</feature>
<accession>A0AAD1X5C7</accession>